<dbReference type="SUPFAM" id="SSF52540">
    <property type="entry name" value="P-loop containing nucleoside triphosphate hydrolases"/>
    <property type="match status" value="1"/>
</dbReference>
<evidence type="ECO:0000256" key="3">
    <source>
        <dbReference type="ARBA" id="ARBA00023186"/>
    </source>
</evidence>
<gene>
    <name evidence="6" type="ORF">A6D6_03435</name>
</gene>
<evidence type="ECO:0000259" key="5">
    <source>
        <dbReference type="SMART" id="SM01086"/>
    </source>
</evidence>
<dbReference type="Pfam" id="PF07724">
    <property type="entry name" value="AAA_2"/>
    <property type="match status" value="1"/>
</dbReference>
<keyword evidence="3" id="KW-0143">Chaperone</keyword>
<evidence type="ECO:0000313" key="7">
    <source>
        <dbReference type="Proteomes" id="UP000771797"/>
    </source>
</evidence>
<evidence type="ECO:0000256" key="1">
    <source>
        <dbReference type="ARBA" id="ARBA00022741"/>
    </source>
</evidence>
<name>A0ABQ6Y4B4_9GAMM</name>
<dbReference type="InterPro" id="IPR027417">
    <property type="entry name" value="P-loop_NTPase"/>
</dbReference>
<dbReference type="InterPro" id="IPR003959">
    <property type="entry name" value="ATPase_AAA_core"/>
</dbReference>
<keyword evidence="2" id="KW-0067">ATP-binding</keyword>
<dbReference type="Pfam" id="PF10431">
    <property type="entry name" value="ClpB_D2-small"/>
    <property type="match status" value="1"/>
</dbReference>
<feature type="domain" description="AAA+ ATPase" evidence="4">
    <location>
        <begin position="88"/>
        <end position="236"/>
    </location>
</feature>
<proteinExistence type="predicted"/>
<dbReference type="PANTHER" id="PTHR11638:SF18">
    <property type="entry name" value="HEAT SHOCK PROTEIN 104"/>
    <property type="match status" value="1"/>
</dbReference>
<protein>
    <submittedName>
        <fullName evidence="6">Chaperone</fullName>
    </submittedName>
</protein>
<dbReference type="InterPro" id="IPR003593">
    <property type="entry name" value="AAA+_ATPase"/>
</dbReference>
<dbReference type="EMBL" id="AQPF01000040">
    <property type="protein sequence ID" value="KAF0804044.1"/>
    <property type="molecule type" value="Genomic_DNA"/>
</dbReference>
<evidence type="ECO:0000313" key="6">
    <source>
        <dbReference type="EMBL" id="KAF0804044.1"/>
    </source>
</evidence>
<organism evidence="6 7">
    <name type="scientific">Alcanivorax xiamenensis</name>
    <dbReference type="NCBI Taxonomy" id="1177156"/>
    <lineage>
        <taxon>Bacteria</taxon>
        <taxon>Pseudomonadati</taxon>
        <taxon>Pseudomonadota</taxon>
        <taxon>Gammaproteobacteria</taxon>
        <taxon>Oceanospirillales</taxon>
        <taxon>Alcanivoracaceae</taxon>
        <taxon>Alcanivorax</taxon>
    </lineage>
</organism>
<dbReference type="RefSeq" id="WP_159661401.1">
    <property type="nucleotide sequence ID" value="NZ_AQPF01000040.1"/>
</dbReference>
<sequence length="373" mass="42868">MPFLNDMIDQNQRQRDQRQALNHENTATHDVVQAHLRHHTALQSRYRFDVRAIMETLRDEILGQDPALQAVEDILKVVRADLTDPRRPLFTALFLGPTGVGKTEIVRALARALHGDADAFCRVDMNTLSQEHYAAALTGAPPGYVGAKEGTTLLDQDKLEGTQGRPGIVLFDELEKASKEVIQALLNVFDNGILTVASGERTYSFRNTLIFMTSNLGARDIQRYDERRARFPGRLLSHGHARRHHHIDKLVREKLLKAFSPEFVNRIDTTITFNWIEQDIVEQLVALEIRRLNQRLIKHHCRLDVEPEVVSYLARQGFDRQFGARSLRRGVRRHLEVPLAEYLLRHHQPCDNGDTPTVYWARLEHQNVIFLPR</sequence>
<dbReference type="PRINTS" id="PR00300">
    <property type="entry name" value="CLPPROTEASEA"/>
</dbReference>
<evidence type="ECO:0000259" key="4">
    <source>
        <dbReference type="SMART" id="SM00382"/>
    </source>
</evidence>
<reference evidence="6 7" key="1">
    <citation type="submission" date="2012-09" db="EMBL/GenBank/DDBJ databases">
        <title>Genome Sequence of alkane-degrading Bacterium Alcanivorax sp. 6-D-6.</title>
        <authorList>
            <person name="Lai Q."/>
            <person name="Shao Z."/>
        </authorList>
    </citation>
    <scope>NUCLEOTIDE SEQUENCE [LARGE SCALE GENOMIC DNA]</scope>
    <source>
        <strain evidence="6 7">6-D-6</strain>
    </source>
</reference>
<dbReference type="InterPro" id="IPR019489">
    <property type="entry name" value="Clp_ATPase_C"/>
</dbReference>
<evidence type="ECO:0000256" key="2">
    <source>
        <dbReference type="ARBA" id="ARBA00022840"/>
    </source>
</evidence>
<comment type="caution">
    <text evidence="6">The sequence shown here is derived from an EMBL/GenBank/DDBJ whole genome shotgun (WGS) entry which is preliminary data.</text>
</comment>
<keyword evidence="7" id="KW-1185">Reference proteome</keyword>
<dbReference type="SMART" id="SM00382">
    <property type="entry name" value="AAA"/>
    <property type="match status" value="1"/>
</dbReference>
<keyword evidence="1" id="KW-0547">Nucleotide-binding</keyword>
<accession>A0ABQ6Y4B4</accession>
<dbReference type="InterPro" id="IPR050130">
    <property type="entry name" value="ClpA_ClpB"/>
</dbReference>
<dbReference type="Gene3D" id="3.40.50.300">
    <property type="entry name" value="P-loop containing nucleotide triphosphate hydrolases"/>
    <property type="match status" value="1"/>
</dbReference>
<dbReference type="CDD" id="cd19499">
    <property type="entry name" value="RecA-like_ClpB_Hsp104-like"/>
    <property type="match status" value="1"/>
</dbReference>
<dbReference type="PANTHER" id="PTHR11638">
    <property type="entry name" value="ATP-DEPENDENT CLP PROTEASE"/>
    <property type="match status" value="1"/>
</dbReference>
<dbReference type="Gene3D" id="1.10.8.60">
    <property type="match status" value="1"/>
</dbReference>
<dbReference type="Proteomes" id="UP000771797">
    <property type="component" value="Unassembled WGS sequence"/>
</dbReference>
<dbReference type="InterPro" id="IPR001270">
    <property type="entry name" value="ClpA/B"/>
</dbReference>
<feature type="domain" description="Clp ATPase C-terminal" evidence="5">
    <location>
        <begin position="276"/>
        <end position="370"/>
    </location>
</feature>
<dbReference type="SMART" id="SM01086">
    <property type="entry name" value="ClpB_D2-small"/>
    <property type="match status" value="1"/>
</dbReference>